<dbReference type="Proteomes" id="UP000265566">
    <property type="component" value="Chromosome 6"/>
</dbReference>
<dbReference type="AlphaFoldDB" id="A0A396HJZ5"/>
<dbReference type="Gramene" id="rna35560">
    <property type="protein sequence ID" value="RHN51174.1"/>
    <property type="gene ID" value="gene35560"/>
</dbReference>
<dbReference type="InterPro" id="IPR036047">
    <property type="entry name" value="F-box-like_dom_sf"/>
</dbReference>
<evidence type="ECO:0000313" key="1">
    <source>
        <dbReference type="EMBL" id="RHN51174.1"/>
    </source>
</evidence>
<gene>
    <name evidence="1" type="ORF">MtrunA17_Chr6g0465521</name>
    <name evidence="2" type="ORF">MtrunA17_Chr6g0466341</name>
</gene>
<reference evidence="2" key="2">
    <citation type="journal article" date="2018" name="Nat. Plants">
        <title>Whole-genome landscape of Medicago truncatula symbiotic genes.</title>
        <authorList>
            <person name="Pecrix Y."/>
            <person name="Gamas P."/>
            <person name="Carrere S."/>
        </authorList>
    </citation>
    <scope>NUCLEOTIDE SEQUENCE</scope>
    <source>
        <tissue evidence="2">Leaves</tissue>
    </source>
</reference>
<name>A0A396HJZ5_MEDTR</name>
<dbReference type="EMBL" id="PSQE01000006">
    <property type="protein sequence ID" value="RHN51237.1"/>
    <property type="molecule type" value="Genomic_DNA"/>
</dbReference>
<reference evidence="3" key="1">
    <citation type="journal article" date="2018" name="Nat. Plants">
        <title>Whole-genome landscape of Medicago truncatula symbiotic genes.</title>
        <authorList>
            <person name="Pecrix Y."/>
            <person name="Staton S.E."/>
            <person name="Sallet E."/>
            <person name="Lelandais-Briere C."/>
            <person name="Moreau S."/>
            <person name="Carrere S."/>
            <person name="Blein T."/>
            <person name="Jardinaud M.F."/>
            <person name="Latrasse D."/>
            <person name="Zouine M."/>
            <person name="Zahm M."/>
            <person name="Kreplak J."/>
            <person name="Mayjonade B."/>
            <person name="Satge C."/>
            <person name="Perez M."/>
            <person name="Cauet S."/>
            <person name="Marande W."/>
            <person name="Chantry-Darmon C."/>
            <person name="Lopez-Roques C."/>
            <person name="Bouchez O."/>
            <person name="Berard A."/>
            <person name="Debelle F."/>
            <person name="Munos S."/>
            <person name="Bendahmane A."/>
            <person name="Berges H."/>
            <person name="Niebel A."/>
            <person name="Buitink J."/>
            <person name="Frugier F."/>
            <person name="Benhamed M."/>
            <person name="Crespi M."/>
            <person name="Gouzy J."/>
            <person name="Gamas P."/>
        </authorList>
    </citation>
    <scope>NUCLEOTIDE SEQUENCE [LARGE SCALE GENOMIC DNA]</scope>
    <source>
        <strain evidence="3">cv. Jemalong A17</strain>
    </source>
</reference>
<proteinExistence type="predicted"/>
<dbReference type="Gramene" id="rna35643">
    <property type="protein sequence ID" value="RHN51237.1"/>
    <property type="gene ID" value="gene35643"/>
</dbReference>
<evidence type="ECO:0000313" key="3">
    <source>
        <dbReference type="Proteomes" id="UP000265566"/>
    </source>
</evidence>
<organism evidence="2">
    <name type="scientific">Medicago truncatula</name>
    <name type="common">Barrel medic</name>
    <name type="synonym">Medicago tribuloides</name>
    <dbReference type="NCBI Taxonomy" id="3880"/>
    <lineage>
        <taxon>Eukaryota</taxon>
        <taxon>Viridiplantae</taxon>
        <taxon>Streptophyta</taxon>
        <taxon>Embryophyta</taxon>
        <taxon>Tracheophyta</taxon>
        <taxon>Spermatophyta</taxon>
        <taxon>Magnoliopsida</taxon>
        <taxon>eudicotyledons</taxon>
        <taxon>Gunneridae</taxon>
        <taxon>Pentapetalae</taxon>
        <taxon>rosids</taxon>
        <taxon>fabids</taxon>
        <taxon>Fabales</taxon>
        <taxon>Fabaceae</taxon>
        <taxon>Papilionoideae</taxon>
        <taxon>50 kb inversion clade</taxon>
        <taxon>NPAAA clade</taxon>
        <taxon>Hologalegina</taxon>
        <taxon>IRL clade</taxon>
        <taxon>Trifolieae</taxon>
        <taxon>Medicago</taxon>
    </lineage>
</organism>
<protein>
    <submittedName>
        <fullName evidence="2">Putative F-box domain-containing protein</fullName>
    </submittedName>
</protein>
<dbReference type="SUPFAM" id="SSF81383">
    <property type="entry name" value="F-box domain"/>
    <property type="match status" value="1"/>
</dbReference>
<sequence length="42" mass="5042">MWNSIDMIRSLLDRPLSHVLYFLPPKTCVTISLLSRRWCCYI</sequence>
<dbReference type="EMBL" id="PSQE01000006">
    <property type="protein sequence ID" value="RHN51174.1"/>
    <property type="molecule type" value="Genomic_DNA"/>
</dbReference>
<comment type="caution">
    <text evidence="2">The sequence shown here is derived from an EMBL/GenBank/DDBJ whole genome shotgun (WGS) entry which is preliminary data.</text>
</comment>
<accession>A0A396HJZ5</accession>
<evidence type="ECO:0000313" key="2">
    <source>
        <dbReference type="EMBL" id="RHN51237.1"/>
    </source>
</evidence>